<dbReference type="SUPFAM" id="SSF56112">
    <property type="entry name" value="Protein kinase-like (PK-like)"/>
    <property type="match status" value="1"/>
</dbReference>
<dbReference type="Pfam" id="PF13639">
    <property type="entry name" value="zf-RING_2"/>
    <property type="match status" value="1"/>
</dbReference>
<dbReference type="PANTHER" id="PTHR24348">
    <property type="entry name" value="SERINE/THREONINE-PROTEIN KINASE UNC-51-RELATED"/>
    <property type="match status" value="1"/>
</dbReference>
<dbReference type="InterPro" id="IPR001841">
    <property type="entry name" value="Znf_RING"/>
</dbReference>
<keyword evidence="3" id="KW-0479">Metal-binding</keyword>
<keyword evidence="5" id="KW-0723">Serine/threonine-protein kinase</keyword>
<gene>
    <name evidence="8" type="ORF">Ae201684_002738</name>
</gene>
<evidence type="ECO:0000256" key="1">
    <source>
        <dbReference type="ARBA" id="ARBA00022741"/>
    </source>
</evidence>
<dbReference type="AlphaFoldDB" id="A0A6G0XPG8"/>
<dbReference type="SUPFAM" id="SSF57850">
    <property type="entry name" value="RING/U-box"/>
    <property type="match status" value="1"/>
</dbReference>
<keyword evidence="5" id="KW-0808">Transferase</keyword>
<dbReference type="GO" id="GO:0005524">
    <property type="term" value="F:ATP binding"/>
    <property type="evidence" value="ECO:0007669"/>
    <property type="project" value="UniProtKB-UniRule"/>
</dbReference>
<comment type="similarity">
    <text evidence="5">Belongs to the protein kinase superfamily.</text>
</comment>
<dbReference type="InterPro" id="IPR011009">
    <property type="entry name" value="Kinase-like_dom_sf"/>
</dbReference>
<keyword evidence="5" id="KW-0418">Kinase</keyword>
<keyword evidence="9" id="KW-1185">Reference proteome</keyword>
<evidence type="ECO:0000256" key="2">
    <source>
        <dbReference type="ARBA" id="ARBA00022840"/>
    </source>
</evidence>
<dbReference type="GO" id="GO:0005737">
    <property type="term" value="C:cytoplasm"/>
    <property type="evidence" value="ECO:0007669"/>
    <property type="project" value="TreeGrafter"/>
</dbReference>
<dbReference type="GO" id="GO:0004674">
    <property type="term" value="F:protein serine/threonine kinase activity"/>
    <property type="evidence" value="ECO:0007669"/>
    <property type="project" value="UniProtKB-KW"/>
</dbReference>
<feature type="domain" description="Protein kinase" evidence="6">
    <location>
        <begin position="166"/>
        <end position="436"/>
    </location>
</feature>
<dbReference type="PROSITE" id="PS00107">
    <property type="entry name" value="PROTEIN_KINASE_ATP"/>
    <property type="match status" value="1"/>
</dbReference>
<dbReference type="PROSITE" id="PS50089">
    <property type="entry name" value="ZF_RING_2"/>
    <property type="match status" value="1"/>
</dbReference>
<organism evidence="8 9">
    <name type="scientific">Aphanomyces euteiches</name>
    <dbReference type="NCBI Taxonomy" id="100861"/>
    <lineage>
        <taxon>Eukaryota</taxon>
        <taxon>Sar</taxon>
        <taxon>Stramenopiles</taxon>
        <taxon>Oomycota</taxon>
        <taxon>Saprolegniomycetes</taxon>
        <taxon>Saprolegniales</taxon>
        <taxon>Verrucalvaceae</taxon>
        <taxon>Aphanomyces</taxon>
    </lineage>
</organism>
<keyword evidence="3" id="KW-0863">Zinc-finger</keyword>
<dbReference type="Gene3D" id="1.10.510.10">
    <property type="entry name" value="Transferase(Phosphotransferase) domain 1"/>
    <property type="match status" value="1"/>
</dbReference>
<dbReference type="PROSITE" id="PS00108">
    <property type="entry name" value="PROTEIN_KINASE_ST"/>
    <property type="match status" value="1"/>
</dbReference>
<dbReference type="GO" id="GO:0008270">
    <property type="term" value="F:zinc ion binding"/>
    <property type="evidence" value="ECO:0007669"/>
    <property type="project" value="UniProtKB-KW"/>
</dbReference>
<sequence length="444" mass="49931">MASQLRRVLSDSSLNRRMCQHSPELEEAKQWADYRRQRVLESYGLPRGHSNDPAKMRCRHTTVKEKLLHSSVSIAKATHGWMLPYVCSLCHTPGATCLIAECGHYFHGSCIVRWVGSHSHCPKCDRFIDLFIPAHLTLHPPRFRKSFSCFSKGPDFFDNDFDQRYEVSKLLLGKGTYASVYLGRERSTNTPVAIKRVLKTGLKSDLENVKALEEIAVLHGLHHDHIVNLHAAFSSPTHYMLVMDHVEGGTLEDWMHAWVDGQSSLGPRGHKRPLSEAIFRCVMRDVISALVYLHTIAGVVHGDIKPSNILMDRSFNVCFPVAKLCDFGNAVRMHPGLPLQQDIAGSFGYMAPELLCHETAVTPASDMWSIGLVAYEALVAFTPFYPYNTCTTDAATYPRRDFKHISPQCVDFLQKILVRDPTKRMTAQQAASHPFLNIAPCMCA</sequence>
<dbReference type="InterPro" id="IPR000719">
    <property type="entry name" value="Prot_kinase_dom"/>
</dbReference>
<protein>
    <recommendedName>
        <fullName evidence="10">Protein kinase domain-containing protein</fullName>
    </recommendedName>
</protein>
<evidence type="ECO:0000259" key="6">
    <source>
        <dbReference type="PROSITE" id="PS50011"/>
    </source>
</evidence>
<dbReference type="SMART" id="SM00184">
    <property type="entry name" value="RING"/>
    <property type="match status" value="1"/>
</dbReference>
<name>A0A6G0XPG8_9STRA</name>
<evidence type="ECO:0000256" key="3">
    <source>
        <dbReference type="PROSITE-ProRule" id="PRU00175"/>
    </source>
</evidence>
<accession>A0A6G0XPG8</accession>
<feature type="binding site" evidence="4">
    <location>
        <position position="199"/>
    </location>
    <ligand>
        <name>ATP</name>
        <dbReference type="ChEBI" id="CHEBI:30616"/>
    </ligand>
</feature>
<dbReference type="InterPro" id="IPR017441">
    <property type="entry name" value="Protein_kinase_ATP_BS"/>
</dbReference>
<dbReference type="InterPro" id="IPR008271">
    <property type="entry name" value="Ser/Thr_kinase_AS"/>
</dbReference>
<dbReference type="InterPro" id="IPR045269">
    <property type="entry name" value="Atg1-like"/>
</dbReference>
<dbReference type="Pfam" id="PF00069">
    <property type="entry name" value="Pkinase"/>
    <property type="match status" value="1"/>
</dbReference>
<comment type="caution">
    <text evidence="8">The sequence shown here is derived from an EMBL/GenBank/DDBJ whole genome shotgun (WGS) entry which is preliminary data.</text>
</comment>
<dbReference type="SMART" id="SM00220">
    <property type="entry name" value="S_TKc"/>
    <property type="match status" value="1"/>
</dbReference>
<evidence type="ECO:0000313" key="8">
    <source>
        <dbReference type="EMBL" id="KAF0742336.1"/>
    </source>
</evidence>
<proteinExistence type="inferred from homology"/>
<keyword evidence="1 4" id="KW-0547">Nucleotide-binding</keyword>
<dbReference type="GO" id="GO:0010506">
    <property type="term" value="P:regulation of autophagy"/>
    <property type="evidence" value="ECO:0007669"/>
    <property type="project" value="InterPro"/>
</dbReference>
<feature type="domain" description="RING-type" evidence="7">
    <location>
        <begin position="87"/>
        <end position="125"/>
    </location>
</feature>
<dbReference type="PROSITE" id="PS50011">
    <property type="entry name" value="PROTEIN_KINASE_DOM"/>
    <property type="match status" value="1"/>
</dbReference>
<dbReference type="Proteomes" id="UP000481153">
    <property type="component" value="Unassembled WGS sequence"/>
</dbReference>
<dbReference type="PANTHER" id="PTHR24348:SF68">
    <property type="entry name" value="SERINE_THREONINE-PROTEIN KINASE ATG1C"/>
    <property type="match status" value="1"/>
</dbReference>
<evidence type="ECO:0008006" key="10">
    <source>
        <dbReference type="Google" id="ProtNLM"/>
    </source>
</evidence>
<reference evidence="8 9" key="1">
    <citation type="submission" date="2019-07" db="EMBL/GenBank/DDBJ databases">
        <title>Genomics analysis of Aphanomyces spp. identifies a new class of oomycete effector associated with host adaptation.</title>
        <authorList>
            <person name="Gaulin E."/>
        </authorList>
    </citation>
    <scope>NUCLEOTIDE SEQUENCE [LARGE SCALE GENOMIC DNA]</scope>
    <source>
        <strain evidence="8 9">ATCC 201684</strain>
    </source>
</reference>
<evidence type="ECO:0000259" key="7">
    <source>
        <dbReference type="PROSITE" id="PS50089"/>
    </source>
</evidence>
<dbReference type="Gene3D" id="3.30.40.10">
    <property type="entry name" value="Zinc/RING finger domain, C3HC4 (zinc finger)"/>
    <property type="match status" value="1"/>
</dbReference>
<keyword evidence="2 4" id="KW-0067">ATP-binding</keyword>
<evidence type="ECO:0000313" key="9">
    <source>
        <dbReference type="Proteomes" id="UP000481153"/>
    </source>
</evidence>
<evidence type="ECO:0000256" key="4">
    <source>
        <dbReference type="PROSITE-ProRule" id="PRU10141"/>
    </source>
</evidence>
<dbReference type="VEuPathDB" id="FungiDB:AeMF1_016019"/>
<evidence type="ECO:0000256" key="5">
    <source>
        <dbReference type="RuleBase" id="RU000304"/>
    </source>
</evidence>
<dbReference type="EMBL" id="VJMJ01000029">
    <property type="protein sequence ID" value="KAF0742336.1"/>
    <property type="molecule type" value="Genomic_DNA"/>
</dbReference>
<dbReference type="InterPro" id="IPR013083">
    <property type="entry name" value="Znf_RING/FYVE/PHD"/>
</dbReference>
<keyword evidence="3" id="KW-0862">Zinc</keyword>